<dbReference type="EMBL" id="BBPA01000005">
    <property type="protein sequence ID" value="GAL91585.1"/>
    <property type="molecule type" value="Genomic_DNA"/>
</dbReference>
<sequence length="528" mass="59773">MEIESIFPLTYRLSNPNYTIYHRAALGGLAATIKAWGKSPPEGILPKLEQDYVTIQKTGDLTDKKALQLILDASFKLTEDKLIDLPGQFIREDAIDLRISIHEGLCLTFLQHNKMRPGEKEPRKCSLKLSDSEESHLVTYKAINSFAHQKAQGTGLLDDSKKSTGSGTLPKIASIPQSMIPGAMTGQKSLQAPVEEVILLQFLMVGCATFLLRPRTYKEKAQACIVVPDIIDLKRFASMIEIINKRSQNFERFTNNYLGRIVGGAEEAALSFLLDMTAKDIEREKSIKGCQAIAMGKVAWDKNQINRSICIKIGGDYEELKVFHAAKQYLGKGKFIKMKDGKSFSIPDTSIPELIAANLAADRPWCSHFKELVAEKKDFRNLLFRKGELHKVVQAIKDDIDRAIIHAFYDAWKRVRGQLRQRAKDESKKKNIDYLPIYYAFLEVRSEKIRNEILRLKTPDLLAGWFLRFCADATKGRNLIGISDNADQILKFIFNARNFNRFQNLLLFALVSYKSDETITETNKNGDN</sequence>
<proteinExistence type="predicted"/>
<accession>A0A0A1VPC4</accession>
<dbReference type="RefSeq" id="WP_045356673.1">
    <property type="nucleotide sequence ID" value="NZ_BBPA01000005.1"/>
</dbReference>
<evidence type="ECO:0000313" key="2">
    <source>
        <dbReference type="Proteomes" id="UP000030321"/>
    </source>
</evidence>
<protein>
    <submittedName>
        <fullName evidence="1">Uncharacterized protein</fullName>
    </submittedName>
</protein>
<dbReference type="NCBIfam" id="TIGR03485">
    <property type="entry name" value="cas_csx13_N"/>
    <property type="match status" value="1"/>
</dbReference>
<organism evidence="1 2">
    <name type="scientific">Microcystis aeruginosa NIES-44</name>
    <dbReference type="NCBI Taxonomy" id="449439"/>
    <lineage>
        <taxon>Bacteria</taxon>
        <taxon>Bacillati</taxon>
        <taxon>Cyanobacteriota</taxon>
        <taxon>Cyanophyceae</taxon>
        <taxon>Oscillatoriophycideae</taxon>
        <taxon>Chroococcales</taxon>
        <taxon>Microcystaceae</taxon>
        <taxon>Microcystis</taxon>
    </lineage>
</organism>
<dbReference type="AlphaFoldDB" id="A0A0A1VPC4"/>
<gene>
    <name evidence="1" type="ORF">N44_02298</name>
</gene>
<evidence type="ECO:0000313" key="1">
    <source>
        <dbReference type="EMBL" id="GAL91585.1"/>
    </source>
</evidence>
<dbReference type="Proteomes" id="UP000030321">
    <property type="component" value="Unassembled WGS sequence"/>
</dbReference>
<reference evidence="2" key="1">
    <citation type="journal article" date="2015" name="Genome">
        <title>Whole Genome Sequence of the Non-Microcystin-Producing Microcystis aeruginosa Strain NIES-44.</title>
        <authorList>
            <person name="Okano K."/>
            <person name="Miyata N."/>
            <person name="Ozaki Y."/>
        </authorList>
    </citation>
    <scope>NUCLEOTIDE SEQUENCE [LARGE SCALE GENOMIC DNA]</scope>
    <source>
        <strain evidence="2">NIES-44</strain>
    </source>
</reference>
<dbReference type="GO" id="GO:0051607">
    <property type="term" value="P:defense response to virus"/>
    <property type="evidence" value="ECO:0007669"/>
    <property type="project" value="InterPro"/>
</dbReference>
<name>A0A0A1VPC4_MICAE</name>
<comment type="caution">
    <text evidence="1">The sequence shown here is derived from an EMBL/GenBank/DDBJ whole genome shotgun (WGS) entry which is preliminary data.</text>
</comment>
<dbReference type="InterPro" id="IPR019989">
    <property type="entry name" value="CRISPR-assoc_Csx13_N"/>
</dbReference>